<comment type="caution">
    <text evidence="3">The sequence shown here is derived from an EMBL/GenBank/DDBJ whole genome shotgun (WGS) entry which is preliminary data.</text>
</comment>
<dbReference type="Proteomes" id="UP000625079">
    <property type="component" value="Unassembled WGS sequence"/>
</dbReference>
<dbReference type="RefSeq" id="WP_188637409.1">
    <property type="nucleotide sequence ID" value="NZ_BMHC01000011.1"/>
</dbReference>
<protein>
    <submittedName>
        <fullName evidence="3">Uncharacterized protein</fullName>
    </submittedName>
</protein>
<organism evidence="3 4">
    <name type="scientific">Bradyrhizobium guangdongense</name>
    <dbReference type="NCBI Taxonomy" id="1325090"/>
    <lineage>
        <taxon>Bacteria</taxon>
        <taxon>Pseudomonadati</taxon>
        <taxon>Pseudomonadota</taxon>
        <taxon>Alphaproteobacteria</taxon>
        <taxon>Hyphomicrobiales</taxon>
        <taxon>Nitrobacteraceae</taxon>
        <taxon>Bradyrhizobium</taxon>
    </lineage>
</organism>
<reference evidence="3" key="2">
    <citation type="submission" date="2022-12" db="EMBL/GenBank/DDBJ databases">
        <authorList>
            <person name="Sun Q."/>
            <person name="Zhou Y."/>
        </authorList>
    </citation>
    <scope>NUCLEOTIDE SEQUENCE</scope>
    <source>
        <strain evidence="3">CGMCC 1.15034</strain>
    </source>
</reference>
<evidence type="ECO:0000313" key="4">
    <source>
        <dbReference type="Proteomes" id="UP000625079"/>
    </source>
</evidence>
<reference evidence="3" key="1">
    <citation type="journal article" date="2014" name="Int. J. Syst. Evol. Microbiol.">
        <title>Complete genome sequence of Corynebacterium casei LMG S-19264T (=DSM 44701T), isolated from a smear-ripened cheese.</title>
        <authorList>
            <consortium name="US DOE Joint Genome Institute (JGI-PGF)"/>
            <person name="Walter F."/>
            <person name="Albersmeier A."/>
            <person name="Kalinowski J."/>
            <person name="Ruckert C."/>
        </authorList>
    </citation>
    <scope>NUCLEOTIDE SEQUENCE</scope>
    <source>
        <strain evidence="3">CGMCC 1.15034</strain>
    </source>
</reference>
<proteinExistence type="predicted"/>
<evidence type="ECO:0000256" key="1">
    <source>
        <dbReference type="SAM" id="MobiDB-lite"/>
    </source>
</evidence>
<keyword evidence="2" id="KW-0472">Membrane</keyword>
<accession>A0AA88B8B0</accession>
<dbReference type="EMBL" id="BMHC01000011">
    <property type="protein sequence ID" value="GGI27858.1"/>
    <property type="molecule type" value="Genomic_DNA"/>
</dbReference>
<evidence type="ECO:0000256" key="2">
    <source>
        <dbReference type="SAM" id="Phobius"/>
    </source>
</evidence>
<name>A0AA88B8B0_9BRAD</name>
<feature type="region of interest" description="Disordered" evidence="1">
    <location>
        <begin position="151"/>
        <end position="180"/>
    </location>
</feature>
<feature type="transmembrane region" description="Helical" evidence="2">
    <location>
        <begin position="107"/>
        <end position="124"/>
    </location>
</feature>
<sequence length="195" mass="21632">MKRKQRRKPREEIVDYVVAIDGWDWGYSFSLNMERQPIDPYHEFRHLQVKGRLMTPTGLKTDRVEISLLPSHELVEEKRKELTPIALGSLSLGPDGVLGNIGIPWGALTPILLMLIAGRFRFVLMRGTQFRHRSAKLNSLRLETKLTEDDPLPEEGVVSDPAAGFQASPGPEKIDAGGVVRGVGKGRSAAAGREV</sequence>
<keyword evidence="2" id="KW-1133">Transmembrane helix</keyword>
<gene>
    <name evidence="3" type="ORF">GCM10010987_46490</name>
</gene>
<keyword evidence="2" id="KW-0812">Transmembrane</keyword>
<dbReference type="AlphaFoldDB" id="A0AA88B8B0"/>
<evidence type="ECO:0000313" key="3">
    <source>
        <dbReference type="EMBL" id="GGI27858.1"/>
    </source>
</evidence>